<keyword evidence="2" id="KW-1185">Reference proteome</keyword>
<accession>A0A4Z1PD08</accession>
<organism evidence="1 2">
    <name type="scientific">Venturia nashicola</name>
    <dbReference type="NCBI Taxonomy" id="86259"/>
    <lineage>
        <taxon>Eukaryota</taxon>
        <taxon>Fungi</taxon>
        <taxon>Dikarya</taxon>
        <taxon>Ascomycota</taxon>
        <taxon>Pezizomycotina</taxon>
        <taxon>Dothideomycetes</taxon>
        <taxon>Pleosporomycetidae</taxon>
        <taxon>Venturiales</taxon>
        <taxon>Venturiaceae</taxon>
        <taxon>Venturia</taxon>
    </lineage>
</organism>
<dbReference type="Proteomes" id="UP000298493">
    <property type="component" value="Unassembled WGS sequence"/>
</dbReference>
<evidence type="ECO:0000313" key="1">
    <source>
        <dbReference type="EMBL" id="TID20540.1"/>
    </source>
</evidence>
<proteinExistence type="predicted"/>
<reference evidence="1 2" key="1">
    <citation type="submission" date="2019-04" db="EMBL/GenBank/DDBJ databases">
        <title>High contiguity whole genome sequence and gene annotation resource for two Venturia nashicola isolates.</title>
        <authorList>
            <person name="Prokchorchik M."/>
            <person name="Won K."/>
            <person name="Lee Y."/>
            <person name="Choi E.D."/>
            <person name="Segonzac C."/>
            <person name="Sohn K.H."/>
        </authorList>
    </citation>
    <scope>NUCLEOTIDE SEQUENCE [LARGE SCALE GENOMIC DNA]</scope>
    <source>
        <strain evidence="1 2">PRI2</strain>
    </source>
</reference>
<sequence length="164" mass="17163">MPFPLVLGGVVIAAIPKTRHGVLKGYDAAKGGIDTIRCKFGKCQFLLPEVQLQQDSNPKNITISDLNFTFGVPGTINPFLPGRGACGIPTVQFEVLSSSLSRLSGGAVEFNGVPKSCMNLSNTMAASCAIGPQTSPVHCGEACLKYSNLNADQLAQLSSVLTHA</sequence>
<name>A0A4Z1PD08_9PEZI</name>
<dbReference type="EMBL" id="SNSC02000010">
    <property type="protein sequence ID" value="TID20540.1"/>
    <property type="molecule type" value="Genomic_DNA"/>
</dbReference>
<comment type="caution">
    <text evidence="1">The sequence shown here is derived from an EMBL/GenBank/DDBJ whole genome shotgun (WGS) entry which is preliminary data.</text>
</comment>
<dbReference type="AlphaFoldDB" id="A0A4Z1PD08"/>
<evidence type="ECO:0000313" key="2">
    <source>
        <dbReference type="Proteomes" id="UP000298493"/>
    </source>
</evidence>
<protein>
    <submittedName>
        <fullName evidence="1">Uncharacterized protein</fullName>
    </submittedName>
</protein>
<dbReference type="OrthoDB" id="4161406at2759"/>
<gene>
    <name evidence="1" type="ORF">E6O75_ATG05304</name>
</gene>